<dbReference type="GO" id="GO:0008511">
    <property type="term" value="F:sodium:potassium:chloride symporter activity"/>
    <property type="evidence" value="ECO:0007669"/>
    <property type="project" value="TreeGrafter"/>
</dbReference>
<comment type="subcellular location">
    <subcellularLocation>
        <location evidence="1">Membrane</location>
        <topology evidence="1">Multi-pass membrane protein</topology>
    </subcellularLocation>
</comment>
<dbReference type="InterPro" id="IPR004842">
    <property type="entry name" value="SLC12A_fam"/>
</dbReference>
<dbReference type="GO" id="GO:0055075">
    <property type="term" value="P:potassium ion homeostasis"/>
    <property type="evidence" value="ECO:0007669"/>
    <property type="project" value="TreeGrafter"/>
</dbReference>
<dbReference type="Pfam" id="PF03522">
    <property type="entry name" value="SLC12"/>
    <property type="match status" value="1"/>
</dbReference>
<dbReference type="EMBL" id="SCEB01000389">
    <property type="protein sequence ID" value="RXM99412.1"/>
    <property type="molecule type" value="Genomic_DNA"/>
</dbReference>
<dbReference type="PANTHER" id="PTHR11827">
    <property type="entry name" value="SOLUTE CARRIER FAMILY 12, CATION COTRANSPORTERS"/>
    <property type="match status" value="1"/>
</dbReference>
<proteinExistence type="predicted"/>
<organism evidence="6 7">
    <name type="scientific">Acipenser ruthenus</name>
    <name type="common">Sterlet sturgeon</name>
    <dbReference type="NCBI Taxonomy" id="7906"/>
    <lineage>
        <taxon>Eukaryota</taxon>
        <taxon>Metazoa</taxon>
        <taxon>Chordata</taxon>
        <taxon>Craniata</taxon>
        <taxon>Vertebrata</taxon>
        <taxon>Euteleostomi</taxon>
        <taxon>Actinopterygii</taxon>
        <taxon>Chondrostei</taxon>
        <taxon>Acipenseriformes</taxon>
        <taxon>Acipenseridae</taxon>
        <taxon>Acipenser</taxon>
    </lineage>
</organism>
<dbReference type="GO" id="GO:0006884">
    <property type="term" value="P:cell volume homeostasis"/>
    <property type="evidence" value="ECO:0007669"/>
    <property type="project" value="TreeGrafter"/>
</dbReference>
<keyword evidence="2" id="KW-0812">Transmembrane</keyword>
<protein>
    <submittedName>
        <fullName evidence="6">Solute carrier family 12 member 2</fullName>
    </submittedName>
</protein>
<dbReference type="AlphaFoldDB" id="A0A662YSD3"/>
<feature type="domain" description="SLC12A transporter C-terminal" evidence="5">
    <location>
        <begin position="3"/>
        <end position="210"/>
    </location>
</feature>
<evidence type="ECO:0000259" key="5">
    <source>
        <dbReference type="Pfam" id="PF03522"/>
    </source>
</evidence>
<evidence type="ECO:0000256" key="1">
    <source>
        <dbReference type="ARBA" id="ARBA00004141"/>
    </source>
</evidence>
<dbReference type="GO" id="GO:0055078">
    <property type="term" value="P:sodium ion homeostasis"/>
    <property type="evidence" value="ECO:0007669"/>
    <property type="project" value="TreeGrafter"/>
</dbReference>
<dbReference type="GO" id="GO:0016324">
    <property type="term" value="C:apical plasma membrane"/>
    <property type="evidence" value="ECO:0007669"/>
    <property type="project" value="TreeGrafter"/>
</dbReference>
<comment type="caution">
    <text evidence="6">The sequence shown here is derived from an EMBL/GenBank/DDBJ whole genome shotgun (WGS) entry which is preliminary data.</text>
</comment>
<keyword evidence="3" id="KW-1133">Transmembrane helix</keyword>
<keyword evidence="4" id="KW-0472">Membrane</keyword>
<gene>
    <name evidence="6" type="ORF">EOD39_11575</name>
</gene>
<dbReference type="GO" id="GO:1990573">
    <property type="term" value="P:potassium ion import across plasma membrane"/>
    <property type="evidence" value="ECO:0007669"/>
    <property type="project" value="TreeGrafter"/>
</dbReference>
<dbReference type="Proteomes" id="UP000289886">
    <property type="component" value="Unassembled WGS sequence"/>
</dbReference>
<reference evidence="6 7" key="1">
    <citation type="submission" date="2019-01" db="EMBL/GenBank/DDBJ databases">
        <title>Draft Genome and Complete Hox-Cluster Characterization of the Sterlet Sturgeon (Acipenser ruthenus).</title>
        <authorList>
            <person name="Wei Q."/>
        </authorList>
    </citation>
    <scope>NUCLEOTIDE SEQUENCE [LARGE SCALE GENOMIC DNA]</scope>
    <source>
        <strain evidence="6">WHYD16114868_AA</strain>
        <tissue evidence="6">Blood</tissue>
    </source>
</reference>
<evidence type="ECO:0000256" key="4">
    <source>
        <dbReference type="ARBA" id="ARBA00023136"/>
    </source>
</evidence>
<evidence type="ECO:0000313" key="7">
    <source>
        <dbReference type="Proteomes" id="UP000289886"/>
    </source>
</evidence>
<evidence type="ECO:0000256" key="2">
    <source>
        <dbReference type="ARBA" id="ARBA00022692"/>
    </source>
</evidence>
<keyword evidence="7" id="KW-1185">Reference proteome</keyword>
<sequence length="210" mass="24287">MADQKLLAASKQFQKKQGKGTIDVWWLFDDGGLTLLIPYLLTNKKKWKDCKIRVFIGGKINRIDHDRRTMATLLSKFRMDFSDITVLGDINTKPKKENIAVFEEMIEPFKLNDDDMEQDAAEKMKAEEPWKITDNELEIYKTKTYRQIRLNELLKEHSSTANLIVMSMPLARKGAVSSALYMAWLETLSKDLPPIQLVRGNHQSVLTFYS</sequence>
<evidence type="ECO:0000313" key="6">
    <source>
        <dbReference type="EMBL" id="RXM99412.1"/>
    </source>
</evidence>
<dbReference type="PANTHER" id="PTHR11827:SF58">
    <property type="entry name" value="SOLUTE CARRIER FAMILY 12 MEMBER 2"/>
    <property type="match status" value="1"/>
</dbReference>
<dbReference type="InterPro" id="IPR018491">
    <property type="entry name" value="SLC12_C"/>
</dbReference>
<name>A0A662YSD3_ACIRT</name>
<accession>A0A662YSD3</accession>
<dbReference type="GO" id="GO:0055064">
    <property type="term" value="P:chloride ion homeostasis"/>
    <property type="evidence" value="ECO:0007669"/>
    <property type="project" value="TreeGrafter"/>
</dbReference>
<dbReference type="GO" id="GO:0008519">
    <property type="term" value="F:ammonium channel activity"/>
    <property type="evidence" value="ECO:0007669"/>
    <property type="project" value="TreeGrafter"/>
</dbReference>
<evidence type="ECO:0000256" key="3">
    <source>
        <dbReference type="ARBA" id="ARBA00022989"/>
    </source>
</evidence>